<proteinExistence type="predicted"/>
<evidence type="ECO:0000259" key="1">
    <source>
        <dbReference type="Pfam" id="PF13613"/>
    </source>
</evidence>
<protein>
    <recommendedName>
        <fullName evidence="1">Transposase Helix-turn-helix domain-containing protein</fullName>
    </recommendedName>
</protein>
<dbReference type="EMBL" id="BMVP01000030">
    <property type="protein sequence ID" value="GHB85883.1"/>
    <property type="molecule type" value="Genomic_DNA"/>
</dbReference>
<feature type="domain" description="Transposase Helix-turn-helix" evidence="1">
    <location>
        <begin position="8"/>
        <end position="57"/>
    </location>
</feature>
<sequence>MGAGPTPKLVFVDRLLVPLIHLRHGLPHAVLAEFLSVDRSPVSAAIRQVRPLLAARGTVPA</sequence>
<dbReference type="InterPro" id="IPR027805">
    <property type="entry name" value="Transposase_HTH_dom"/>
</dbReference>
<organism evidence="2 3">
    <name type="scientific">Streptomyces cirratus</name>
    <dbReference type="NCBI Taxonomy" id="68187"/>
    <lineage>
        <taxon>Bacteria</taxon>
        <taxon>Bacillati</taxon>
        <taxon>Actinomycetota</taxon>
        <taxon>Actinomycetes</taxon>
        <taxon>Kitasatosporales</taxon>
        <taxon>Streptomycetaceae</taxon>
        <taxon>Streptomyces</taxon>
    </lineage>
</organism>
<name>A0ABQ3F5Q3_9ACTN</name>
<dbReference type="Pfam" id="PF13613">
    <property type="entry name" value="HTH_Tnp_4"/>
    <property type="match status" value="1"/>
</dbReference>
<evidence type="ECO:0000313" key="3">
    <source>
        <dbReference type="Proteomes" id="UP000642673"/>
    </source>
</evidence>
<accession>A0ABQ3F5Q3</accession>
<dbReference type="RefSeq" id="WP_229874276.1">
    <property type="nucleotide sequence ID" value="NZ_BMVP01000030.1"/>
</dbReference>
<comment type="caution">
    <text evidence="2">The sequence shown here is derived from an EMBL/GenBank/DDBJ whole genome shotgun (WGS) entry which is preliminary data.</text>
</comment>
<dbReference type="Proteomes" id="UP000642673">
    <property type="component" value="Unassembled WGS sequence"/>
</dbReference>
<evidence type="ECO:0000313" key="2">
    <source>
        <dbReference type="EMBL" id="GHB85883.1"/>
    </source>
</evidence>
<keyword evidence="3" id="KW-1185">Reference proteome</keyword>
<gene>
    <name evidence="2" type="ORF">GCM10010347_66030</name>
</gene>
<reference evidence="3" key="1">
    <citation type="journal article" date="2019" name="Int. J. Syst. Evol. Microbiol.">
        <title>The Global Catalogue of Microorganisms (GCM) 10K type strain sequencing project: providing services to taxonomists for standard genome sequencing and annotation.</title>
        <authorList>
            <consortium name="The Broad Institute Genomics Platform"/>
            <consortium name="The Broad Institute Genome Sequencing Center for Infectious Disease"/>
            <person name="Wu L."/>
            <person name="Ma J."/>
        </authorList>
    </citation>
    <scope>NUCLEOTIDE SEQUENCE [LARGE SCALE GENOMIC DNA]</scope>
    <source>
        <strain evidence="3">JCM 4738</strain>
    </source>
</reference>